<comment type="caution">
    <text evidence="1">The sequence shown here is derived from an EMBL/GenBank/DDBJ whole genome shotgun (WGS) entry which is preliminary data.</text>
</comment>
<keyword evidence="2" id="KW-1185">Reference proteome</keyword>
<dbReference type="AlphaFoldDB" id="A0AAN8E8S1"/>
<proteinExistence type="predicted"/>
<dbReference type="Proteomes" id="UP001316803">
    <property type="component" value="Unassembled WGS sequence"/>
</dbReference>
<evidence type="ECO:0000313" key="2">
    <source>
        <dbReference type="Proteomes" id="UP001316803"/>
    </source>
</evidence>
<name>A0AAN8E8S1_9EURO</name>
<organism evidence="1 2">
    <name type="scientific">Knufia fluminis</name>
    <dbReference type="NCBI Taxonomy" id="191047"/>
    <lineage>
        <taxon>Eukaryota</taxon>
        <taxon>Fungi</taxon>
        <taxon>Dikarya</taxon>
        <taxon>Ascomycota</taxon>
        <taxon>Pezizomycotina</taxon>
        <taxon>Eurotiomycetes</taxon>
        <taxon>Chaetothyriomycetidae</taxon>
        <taxon>Chaetothyriales</taxon>
        <taxon>Trichomeriaceae</taxon>
        <taxon>Knufia</taxon>
    </lineage>
</organism>
<accession>A0AAN8E8S1</accession>
<gene>
    <name evidence="1" type="ORF">OHC33_009725</name>
</gene>
<dbReference type="EMBL" id="JAKLMC020000038">
    <property type="protein sequence ID" value="KAK5949184.1"/>
    <property type="molecule type" value="Genomic_DNA"/>
</dbReference>
<sequence length="325" mass="36352">MSESMNLMRIPRKGAEKELAGQPLGDMWPTTYEDHALHPPAVYSGEMQHSLTHRTLLATLDNITRDPSGTSLGPSLPSVGSLCDAPPLMAFPPEIRNHIYDKIFDDIEVHASTSTEASTIVLHFSALVSHIAPDPNESGKSRKLRLDRILSITETNTQIRAESLAQLWFKTTTVHFNLPLVSTLTIPSTHLPHVSILVTNPDSTRKDTILRPSGFPNLKKLILVPYERTTYCASPATLVAPAGANANPIAGLPSSNATEADRKTEERARQAWEQFLSRFVKRAGRKRCIVDHFLFEKREYEIVFRFQYHGGRFDYTIVKEVAEQD</sequence>
<protein>
    <submittedName>
        <fullName evidence="1">Uncharacterized protein</fullName>
    </submittedName>
</protein>
<evidence type="ECO:0000313" key="1">
    <source>
        <dbReference type="EMBL" id="KAK5949184.1"/>
    </source>
</evidence>
<reference evidence="1 2" key="1">
    <citation type="submission" date="2022-12" db="EMBL/GenBank/DDBJ databases">
        <title>Genomic features and morphological characterization of a novel Knufia sp. strain isolated from spacecraft assembly facility.</title>
        <authorList>
            <person name="Teixeira M."/>
            <person name="Chander A.M."/>
            <person name="Stajich J.E."/>
            <person name="Venkateswaran K."/>
        </authorList>
    </citation>
    <scope>NUCLEOTIDE SEQUENCE [LARGE SCALE GENOMIC DNA]</scope>
    <source>
        <strain evidence="1 2">FJI-L2-BK-P2</strain>
    </source>
</reference>